<organism evidence="3 4">
    <name type="scientific">Rhipicephalus sanguineus</name>
    <name type="common">Brown dog tick</name>
    <name type="synonym">Ixodes sanguineus</name>
    <dbReference type="NCBI Taxonomy" id="34632"/>
    <lineage>
        <taxon>Eukaryota</taxon>
        <taxon>Metazoa</taxon>
        <taxon>Ecdysozoa</taxon>
        <taxon>Arthropoda</taxon>
        <taxon>Chelicerata</taxon>
        <taxon>Arachnida</taxon>
        <taxon>Acari</taxon>
        <taxon>Parasitiformes</taxon>
        <taxon>Ixodida</taxon>
        <taxon>Ixodoidea</taxon>
        <taxon>Ixodidae</taxon>
        <taxon>Rhipicephalinae</taxon>
        <taxon>Rhipicephalus</taxon>
        <taxon>Rhipicephalus</taxon>
    </lineage>
</organism>
<evidence type="ECO:0000256" key="2">
    <source>
        <dbReference type="SAM" id="Phobius"/>
    </source>
</evidence>
<keyword evidence="1" id="KW-0813">Transport</keyword>
<dbReference type="EMBL" id="JABSTV010000892">
    <property type="protein sequence ID" value="KAH7985472.1"/>
    <property type="molecule type" value="Genomic_DNA"/>
</dbReference>
<feature type="transmembrane region" description="Helical" evidence="2">
    <location>
        <begin position="42"/>
        <end position="68"/>
    </location>
</feature>
<keyword evidence="2" id="KW-0472">Membrane</keyword>
<dbReference type="GO" id="GO:0006874">
    <property type="term" value="P:intracellular calcium ion homeostasis"/>
    <property type="evidence" value="ECO:0007669"/>
    <property type="project" value="TreeGrafter"/>
</dbReference>
<evidence type="ECO:0000256" key="1">
    <source>
        <dbReference type="ARBA" id="ARBA00022448"/>
    </source>
</evidence>
<proteinExistence type="predicted"/>
<feature type="transmembrane region" description="Helical" evidence="2">
    <location>
        <begin position="102"/>
        <end position="121"/>
    </location>
</feature>
<reference evidence="3" key="2">
    <citation type="submission" date="2021-09" db="EMBL/GenBank/DDBJ databases">
        <authorList>
            <person name="Jia N."/>
            <person name="Wang J."/>
            <person name="Shi W."/>
            <person name="Du L."/>
            <person name="Sun Y."/>
            <person name="Zhan W."/>
            <person name="Jiang J."/>
            <person name="Wang Q."/>
            <person name="Zhang B."/>
            <person name="Ji P."/>
            <person name="Sakyi L.B."/>
            <person name="Cui X."/>
            <person name="Yuan T."/>
            <person name="Jiang B."/>
            <person name="Yang W."/>
            <person name="Lam T.T.-Y."/>
            <person name="Chang Q."/>
            <person name="Ding S."/>
            <person name="Wang X."/>
            <person name="Zhu J."/>
            <person name="Ruan X."/>
            <person name="Zhao L."/>
            <person name="Wei J."/>
            <person name="Que T."/>
            <person name="Du C."/>
            <person name="Cheng J."/>
            <person name="Dai P."/>
            <person name="Han X."/>
            <person name="Huang E."/>
            <person name="Gao Y."/>
            <person name="Liu J."/>
            <person name="Shao H."/>
            <person name="Ye R."/>
            <person name="Li L."/>
            <person name="Wei W."/>
            <person name="Wang X."/>
            <person name="Wang C."/>
            <person name="Huo Q."/>
            <person name="Li W."/>
            <person name="Guo W."/>
            <person name="Chen H."/>
            <person name="Chen S."/>
            <person name="Zhou L."/>
            <person name="Zhou L."/>
            <person name="Ni X."/>
            <person name="Tian J."/>
            <person name="Zhou Y."/>
            <person name="Sheng Y."/>
            <person name="Liu T."/>
            <person name="Pan Y."/>
            <person name="Xia L."/>
            <person name="Li J."/>
            <person name="Zhao F."/>
            <person name="Cao W."/>
        </authorList>
    </citation>
    <scope>NUCLEOTIDE SEQUENCE</scope>
    <source>
        <strain evidence="3">Rsan-2018</strain>
        <tissue evidence="3">Larvae</tissue>
    </source>
</reference>
<dbReference type="VEuPathDB" id="VectorBase:RSAN_043679"/>
<comment type="caution">
    <text evidence="3">The sequence shown here is derived from an EMBL/GenBank/DDBJ whole genome shotgun (WGS) entry which is preliminary data.</text>
</comment>
<evidence type="ECO:0000313" key="3">
    <source>
        <dbReference type="EMBL" id="KAH7985472.1"/>
    </source>
</evidence>
<dbReference type="GO" id="GO:0005432">
    <property type="term" value="F:calcium:sodium antiporter activity"/>
    <property type="evidence" value="ECO:0007669"/>
    <property type="project" value="TreeGrafter"/>
</dbReference>
<dbReference type="PANTHER" id="PTHR12266:SF0">
    <property type="entry name" value="MITOCHONDRIAL SODIUM_CALCIUM EXCHANGER PROTEIN"/>
    <property type="match status" value="1"/>
</dbReference>
<name>A0A9D4TCT7_RHISA</name>
<dbReference type="AlphaFoldDB" id="A0A9D4TCT7"/>
<keyword evidence="2" id="KW-1133">Transmembrane helix</keyword>
<reference evidence="3" key="1">
    <citation type="journal article" date="2020" name="Cell">
        <title>Large-Scale Comparative Analyses of Tick Genomes Elucidate Their Genetic Diversity and Vector Capacities.</title>
        <authorList>
            <consortium name="Tick Genome and Microbiome Consortium (TIGMIC)"/>
            <person name="Jia N."/>
            <person name="Wang J."/>
            <person name="Shi W."/>
            <person name="Du L."/>
            <person name="Sun Y."/>
            <person name="Zhan W."/>
            <person name="Jiang J.F."/>
            <person name="Wang Q."/>
            <person name="Zhang B."/>
            <person name="Ji P."/>
            <person name="Bell-Sakyi L."/>
            <person name="Cui X.M."/>
            <person name="Yuan T.T."/>
            <person name="Jiang B.G."/>
            <person name="Yang W.F."/>
            <person name="Lam T.T."/>
            <person name="Chang Q.C."/>
            <person name="Ding S.J."/>
            <person name="Wang X.J."/>
            <person name="Zhu J.G."/>
            <person name="Ruan X.D."/>
            <person name="Zhao L."/>
            <person name="Wei J.T."/>
            <person name="Ye R.Z."/>
            <person name="Que T.C."/>
            <person name="Du C.H."/>
            <person name="Zhou Y.H."/>
            <person name="Cheng J.X."/>
            <person name="Dai P.F."/>
            <person name="Guo W.B."/>
            <person name="Han X.H."/>
            <person name="Huang E.J."/>
            <person name="Li L.F."/>
            <person name="Wei W."/>
            <person name="Gao Y.C."/>
            <person name="Liu J.Z."/>
            <person name="Shao H.Z."/>
            <person name="Wang X."/>
            <person name="Wang C.C."/>
            <person name="Yang T.C."/>
            <person name="Huo Q.B."/>
            <person name="Li W."/>
            <person name="Chen H.Y."/>
            <person name="Chen S.E."/>
            <person name="Zhou L.G."/>
            <person name="Ni X.B."/>
            <person name="Tian J.H."/>
            <person name="Sheng Y."/>
            <person name="Liu T."/>
            <person name="Pan Y.S."/>
            <person name="Xia L.Y."/>
            <person name="Li J."/>
            <person name="Zhao F."/>
            <person name="Cao W.C."/>
        </authorList>
    </citation>
    <scope>NUCLEOTIDE SEQUENCE</scope>
    <source>
        <strain evidence="3">Rsan-2018</strain>
    </source>
</reference>
<feature type="transmembrane region" description="Helical" evidence="2">
    <location>
        <begin position="74"/>
        <end position="95"/>
    </location>
</feature>
<keyword evidence="4" id="KW-1185">Reference proteome</keyword>
<feature type="transmembrane region" description="Helical" evidence="2">
    <location>
        <begin position="12"/>
        <end position="30"/>
    </location>
</feature>
<keyword evidence="2" id="KW-0812">Transmembrane</keyword>
<evidence type="ECO:0000313" key="4">
    <source>
        <dbReference type="Proteomes" id="UP000821837"/>
    </source>
</evidence>
<sequence>MGKVEIGGVVPLWTVVAAVGALIGVVVLFTSENDKAPKYHFAFAYAGFIVGVVWIYVISMEIVVLLQLHYTKLITVLFSGLATSLLSSMATMLATRFESKRFYGGVLLAIYFTFLVVAVLVESGLV</sequence>
<protein>
    <submittedName>
        <fullName evidence="3">Uncharacterized protein</fullName>
    </submittedName>
</protein>
<dbReference type="GO" id="GO:0016020">
    <property type="term" value="C:membrane"/>
    <property type="evidence" value="ECO:0007669"/>
    <property type="project" value="TreeGrafter"/>
</dbReference>
<dbReference type="InterPro" id="IPR051359">
    <property type="entry name" value="CaCA_antiporter"/>
</dbReference>
<gene>
    <name evidence="3" type="ORF">HPB52_025610</name>
</gene>
<dbReference type="Proteomes" id="UP000821837">
    <property type="component" value="Unassembled WGS sequence"/>
</dbReference>
<accession>A0A9D4TCT7</accession>
<dbReference type="PANTHER" id="PTHR12266">
    <property type="entry name" value="NA+/CA2+ K+ INDEPENDENT EXCHANGER"/>
    <property type="match status" value="1"/>
</dbReference>